<evidence type="ECO:0000313" key="2">
    <source>
        <dbReference type="Proteomes" id="UP000269669"/>
    </source>
</evidence>
<name>A0A3R9R4G2_9BACT</name>
<sequence length="68" mass="7650">MSSTKPSSWKQCATCQYWGGPRKADFTRVRVEYGSDQDKGECVGGGWNRQQKTASSTCGKWEKWGVLK</sequence>
<dbReference type="EMBL" id="RSDW01000001">
    <property type="protein sequence ID" value="RSL17693.1"/>
    <property type="molecule type" value="Genomic_DNA"/>
</dbReference>
<protein>
    <submittedName>
        <fullName evidence="1">Uncharacterized protein</fullName>
    </submittedName>
</protein>
<accession>A0A3R9R4G2</accession>
<proteinExistence type="predicted"/>
<dbReference type="AlphaFoldDB" id="A0A3R9R4G2"/>
<keyword evidence="2" id="KW-1185">Reference proteome</keyword>
<gene>
    <name evidence="1" type="ORF">EDE15_3231</name>
</gene>
<organism evidence="1 2">
    <name type="scientific">Edaphobacter aggregans</name>
    <dbReference type="NCBI Taxonomy" id="570835"/>
    <lineage>
        <taxon>Bacteria</taxon>
        <taxon>Pseudomonadati</taxon>
        <taxon>Acidobacteriota</taxon>
        <taxon>Terriglobia</taxon>
        <taxon>Terriglobales</taxon>
        <taxon>Acidobacteriaceae</taxon>
        <taxon>Edaphobacter</taxon>
    </lineage>
</organism>
<dbReference type="Proteomes" id="UP000269669">
    <property type="component" value="Unassembled WGS sequence"/>
</dbReference>
<reference evidence="1 2" key="1">
    <citation type="submission" date="2018-12" db="EMBL/GenBank/DDBJ databases">
        <title>Sequencing of bacterial isolates from soil warming experiment in Harvard Forest, Massachusetts, USA.</title>
        <authorList>
            <person name="Deangelis K."/>
        </authorList>
    </citation>
    <scope>NUCLEOTIDE SEQUENCE [LARGE SCALE GENOMIC DNA]</scope>
    <source>
        <strain evidence="1 2">EB153</strain>
    </source>
</reference>
<comment type="caution">
    <text evidence="1">The sequence shown here is derived from an EMBL/GenBank/DDBJ whole genome shotgun (WGS) entry which is preliminary data.</text>
</comment>
<evidence type="ECO:0000313" key="1">
    <source>
        <dbReference type="EMBL" id="RSL17693.1"/>
    </source>
</evidence>